<keyword evidence="8" id="KW-1185">Reference proteome</keyword>
<dbReference type="EMBL" id="CP000884">
    <property type="protein sequence ID" value="ABX36197.1"/>
    <property type="molecule type" value="Genomic_DNA"/>
</dbReference>
<dbReference type="InterPro" id="IPR039425">
    <property type="entry name" value="RNA_pol_sigma-70-like"/>
</dbReference>
<dbReference type="AlphaFoldDB" id="A9BWH7"/>
<keyword evidence="2" id="KW-0805">Transcription regulation</keyword>
<dbReference type="InterPro" id="IPR007627">
    <property type="entry name" value="RNA_pol_sigma70_r2"/>
</dbReference>
<dbReference type="SUPFAM" id="SSF88659">
    <property type="entry name" value="Sigma3 and sigma4 domains of RNA polymerase sigma factors"/>
    <property type="match status" value="1"/>
</dbReference>
<evidence type="ECO:0000259" key="5">
    <source>
        <dbReference type="Pfam" id="PF04542"/>
    </source>
</evidence>
<dbReference type="Proteomes" id="UP000000784">
    <property type="component" value="Chromosome"/>
</dbReference>
<evidence type="ECO:0000313" key="8">
    <source>
        <dbReference type="Proteomes" id="UP000000784"/>
    </source>
</evidence>
<dbReference type="InterPro" id="IPR013325">
    <property type="entry name" value="RNA_pol_sigma_r2"/>
</dbReference>
<reference evidence="7 8" key="1">
    <citation type="journal article" date="2004" name="Appl. Environ. Microbiol.">
        <title>Mineralization of individual congeners of linear alkylbenzenesulfonate by defined pairs of heterotrophic bacteria.</title>
        <authorList>
            <person name="Schleheck D."/>
            <person name="Knepper T.P."/>
            <person name="Fischer K."/>
            <person name="Cook A.M."/>
        </authorList>
    </citation>
    <scope>NUCLEOTIDE SEQUENCE [LARGE SCALE GENOMIC DNA]</scope>
    <source>
        <strain evidence="8">DSM 14801 / SPH-1</strain>
    </source>
</reference>
<name>A9BWH7_DELAS</name>
<dbReference type="InterPro" id="IPR013249">
    <property type="entry name" value="RNA_pol_sigma70_r4_t2"/>
</dbReference>
<sequence>MISILIIFCSSDCHCAASSAPAFSVHSLYQNHHPWLESLLRKRLGNRDDAADLAQDTFVRLLRSPLPQQDIREPRRYLATIARGLVADLFRRRTLEQSYLDYLAQLPQSLAPSPEEQAIVQQTLLDVDRMLQGLPPKVREAFVLAQFEELSYPEIAQRLGVSLRTVSNYLTRAMEHCCLVLA</sequence>
<dbReference type="HOGENOM" id="CLU_047691_12_1_4"/>
<evidence type="ECO:0000259" key="6">
    <source>
        <dbReference type="Pfam" id="PF08281"/>
    </source>
</evidence>
<dbReference type="SUPFAM" id="SSF88946">
    <property type="entry name" value="Sigma2 domain of RNA polymerase sigma factors"/>
    <property type="match status" value="1"/>
</dbReference>
<evidence type="ECO:0000256" key="3">
    <source>
        <dbReference type="ARBA" id="ARBA00023082"/>
    </source>
</evidence>
<dbReference type="PANTHER" id="PTHR43133">
    <property type="entry name" value="RNA POLYMERASE ECF-TYPE SIGMA FACTO"/>
    <property type="match status" value="1"/>
</dbReference>
<feature type="domain" description="RNA polymerase sigma-70 region 2" evidence="5">
    <location>
        <begin position="28"/>
        <end position="94"/>
    </location>
</feature>
<dbReference type="CDD" id="cd06171">
    <property type="entry name" value="Sigma70_r4"/>
    <property type="match status" value="1"/>
</dbReference>
<dbReference type="GO" id="GO:0003677">
    <property type="term" value="F:DNA binding"/>
    <property type="evidence" value="ECO:0007669"/>
    <property type="project" value="InterPro"/>
</dbReference>
<dbReference type="InterPro" id="IPR013324">
    <property type="entry name" value="RNA_pol_sigma_r3/r4-like"/>
</dbReference>
<dbReference type="GO" id="GO:0016987">
    <property type="term" value="F:sigma factor activity"/>
    <property type="evidence" value="ECO:0007669"/>
    <property type="project" value="UniProtKB-KW"/>
</dbReference>
<dbReference type="KEGG" id="dac:Daci_3563"/>
<reference evidence="8" key="2">
    <citation type="submission" date="2007-11" db="EMBL/GenBank/DDBJ databases">
        <title>Complete sequence of Delftia acidovorans DSM 14801 / SPH-1.</title>
        <authorList>
            <person name="Copeland A."/>
            <person name="Lucas S."/>
            <person name="Lapidus A."/>
            <person name="Barry K."/>
            <person name="Glavina del Rio T."/>
            <person name="Dalin E."/>
            <person name="Tice H."/>
            <person name="Pitluck S."/>
            <person name="Lowry S."/>
            <person name="Clum A."/>
            <person name="Schmutz J."/>
            <person name="Larimer F."/>
            <person name="Land M."/>
            <person name="Hauser L."/>
            <person name="Kyrpides N."/>
            <person name="Kim E."/>
            <person name="Schleheck D."/>
            <person name="Richardson P."/>
        </authorList>
    </citation>
    <scope>NUCLEOTIDE SEQUENCE [LARGE SCALE GENOMIC DNA]</scope>
    <source>
        <strain evidence="8">DSM 14801 / SPH-1</strain>
    </source>
</reference>
<gene>
    <name evidence="7" type="ordered locus">Daci_3563</name>
</gene>
<evidence type="ECO:0000256" key="2">
    <source>
        <dbReference type="ARBA" id="ARBA00023015"/>
    </source>
</evidence>
<organism evidence="7 8">
    <name type="scientific">Delftia acidovorans (strain DSM 14801 / SPH-1)</name>
    <dbReference type="NCBI Taxonomy" id="398578"/>
    <lineage>
        <taxon>Bacteria</taxon>
        <taxon>Pseudomonadati</taxon>
        <taxon>Pseudomonadota</taxon>
        <taxon>Betaproteobacteria</taxon>
        <taxon>Burkholderiales</taxon>
        <taxon>Comamonadaceae</taxon>
        <taxon>Delftia</taxon>
    </lineage>
</organism>
<dbReference type="eggNOG" id="COG1595">
    <property type="taxonomic scope" value="Bacteria"/>
</dbReference>
<proteinExistence type="inferred from homology"/>
<dbReference type="Gene3D" id="1.10.1740.10">
    <property type="match status" value="1"/>
</dbReference>
<dbReference type="NCBIfam" id="TIGR02937">
    <property type="entry name" value="sigma70-ECF"/>
    <property type="match status" value="1"/>
</dbReference>
<keyword evidence="4" id="KW-0804">Transcription</keyword>
<dbReference type="GO" id="GO:0006352">
    <property type="term" value="P:DNA-templated transcription initiation"/>
    <property type="evidence" value="ECO:0007669"/>
    <property type="project" value="InterPro"/>
</dbReference>
<evidence type="ECO:0000313" key="7">
    <source>
        <dbReference type="EMBL" id="ABX36197.1"/>
    </source>
</evidence>
<evidence type="ECO:0000256" key="4">
    <source>
        <dbReference type="ARBA" id="ARBA00023163"/>
    </source>
</evidence>
<keyword evidence="3" id="KW-0731">Sigma factor</keyword>
<evidence type="ECO:0000256" key="1">
    <source>
        <dbReference type="ARBA" id="ARBA00010641"/>
    </source>
</evidence>
<dbReference type="STRING" id="398578.Daci_3563"/>
<accession>A9BWH7</accession>
<dbReference type="InterPro" id="IPR036388">
    <property type="entry name" value="WH-like_DNA-bd_sf"/>
</dbReference>
<dbReference type="PANTHER" id="PTHR43133:SF63">
    <property type="entry name" value="RNA POLYMERASE SIGMA FACTOR FECI-RELATED"/>
    <property type="match status" value="1"/>
</dbReference>
<protein>
    <submittedName>
        <fullName evidence="7">RNA polymerase, sigma-24 subunit, ECF subfamily</fullName>
    </submittedName>
</protein>
<dbReference type="InterPro" id="IPR014284">
    <property type="entry name" value="RNA_pol_sigma-70_dom"/>
</dbReference>
<comment type="similarity">
    <text evidence="1">Belongs to the sigma-70 factor family. ECF subfamily.</text>
</comment>
<dbReference type="Pfam" id="PF08281">
    <property type="entry name" value="Sigma70_r4_2"/>
    <property type="match status" value="1"/>
</dbReference>
<dbReference type="Gene3D" id="1.10.10.10">
    <property type="entry name" value="Winged helix-like DNA-binding domain superfamily/Winged helix DNA-binding domain"/>
    <property type="match status" value="1"/>
</dbReference>
<feature type="domain" description="RNA polymerase sigma factor 70 region 4 type 2" evidence="6">
    <location>
        <begin position="125"/>
        <end position="177"/>
    </location>
</feature>
<dbReference type="Pfam" id="PF04542">
    <property type="entry name" value="Sigma70_r2"/>
    <property type="match status" value="1"/>
</dbReference>